<sequence length="830" mass="94619">MRDKFIAVQFSIHAIAFLLLALSHVVFAQGHGLSFHSYEKVQNERTSLFFPSAFELSKNQDILLRFDLKFKPNQVSYYGYVFRIILDDQFNIDLICDDFSNQNKMFSMVVGNQQHVLKLPHSAPGLYGWLPVQVKISPQWDALEIKINGVVQTVRFNYKGKGQAKLCFGSNNIAGFSTTDVPPMSVRNLRVLDKGELVSRWLLAESQGHDVSDSLGRINGVTDNPNWIRALHSRWQRVADIKLGPASSVAFDKTNERVIYVSDTALYIVDLATNSVQRIVYSSGPLGLQHGNQSMYLSETNSLYNFLPDESVLNVFDFEKRSWTRTFKTREKTAFWHSNKFYSPRDSAIYVLGGYGYYMYKGGLMKGSLQTAQFDTVFTVNPVYSPRYLSGVGTTSEGAYIFGGFGSQSGKQGLNPHHYYDMLYFDFATRRMRKLWELPRSTEEFVLANSMWIDTLQQHFYALTYPKNIFDSAIQLVRGSLSGGALTPLADSIPFLFQDINSYADLYFAAKNEQLIAVTLYDDGTETSAQVYSLYFPPMTAASAAPVDRSYPIGLLAGILALLGLSLWGVRKKQQPPILSQPLDNDVVKQPVNRVYLFGNFQVLDREGSDITKEFTPVLKQLFLFIALQTILNRSGASSERLYELLWSDKDLKSARNNLLVNIGKLKNVLAALDNIHLSKDTGYWRLQFDEHRQVDLSDFWHIRFTPENRIEQMLTLSAFLERGPFLMDLDFEWMDEAKGLVASKVADSYATFLKEFPILTFTDTHLIIAKRIGHYDLMNEDAMMVRCFILSQMGSHQEAKQAYESFAVEYQKLYDEEYGTPFKKIIARY</sequence>
<dbReference type="Proteomes" id="UP000295292">
    <property type="component" value="Unassembled WGS sequence"/>
</dbReference>
<accession>A0A4R6W9P8</accession>
<comment type="caution">
    <text evidence="1">The sequence shown here is derived from an EMBL/GenBank/DDBJ whole genome shotgun (WGS) entry which is preliminary data.</text>
</comment>
<keyword evidence="1" id="KW-0238">DNA-binding</keyword>
<keyword evidence="2" id="KW-1185">Reference proteome</keyword>
<dbReference type="Gene3D" id="2.120.10.80">
    <property type="entry name" value="Kelch-type beta propeller"/>
    <property type="match status" value="1"/>
</dbReference>
<dbReference type="SUPFAM" id="SSF50965">
    <property type="entry name" value="Galactose oxidase, central domain"/>
    <property type="match status" value="1"/>
</dbReference>
<dbReference type="InterPro" id="IPR015915">
    <property type="entry name" value="Kelch-typ_b-propeller"/>
</dbReference>
<evidence type="ECO:0000313" key="2">
    <source>
        <dbReference type="Proteomes" id="UP000295292"/>
    </source>
</evidence>
<dbReference type="InterPro" id="IPR051677">
    <property type="entry name" value="AfsR-DnrI-RedD_regulator"/>
</dbReference>
<dbReference type="PANTHER" id="PTHR35807:SF1">
    <property type="entry name" value="TRANSCRIPTIONAL REGULATOR REDD"/>
    <property type="match status" value="1"/>
</dbReference>
<dbReference type="RefSeq" id="WP_133586654.1">
    <property type="nucleotide sequence ID" value="NZ_SNYV01000019.1"/>
</dbReference>
<dbReference type="AlphaFoldDB" id="A0A4R6W9P8"/>
<proteinExistence type="predicted"/>
<gene>
    <name evidence="1" type="ORF">CLV99_4529</name>
</gene>
<dbReference type="PANTHER" id="PTHR35807">
    <property type="entry name" value="TRANSCRIPTIONAL REGULATOR REDD-RELATED"/>
    <property type="match status" value="1"/>
</dbReference>
<dbReference type="GO" id="GO:0006355">
    <property type="term" value="P:regulation of DNA-templated transcription"/>
    <property type="evidence" value="ECO:0007669"/>
    <property type="project" value="TreeGrafter"/>
</dbReference>
<evidence type="ECO:0000313" key="1">
    <source>
        <dbReference type="EMBL" id="TDQ73475.1"/>
    </source>
</evidence>
<dbReference type="InterPro" id="IPR011043">
    <property type="entry name" value="Gal_Oxase/kelch_b-propeller"/>
</dbReference>
<protein>
    <submittedName>
        <fullName evidence="1">DNA-binding SARP family transcriptional activator</fullName>
    </submittedName>
</protein>
<dbReference type="EMBL" id="SNYV01000019">
    <property type="protein sequence ID" value="TDQ73475.1"/>
    <property type="molecule type" value="Genomic_DNA"/>
</dbReference>
<organism evidence="1 2">
    <name type="scientific">Sphingobacterium yanglingense</name>
    <dbReference type="NCBI Taxonomy" id="1437280"/>
    <lineage>
        <taxon>Bacteria</taxon>
        <taxon>Pseudomonadati</taxon>
        <taxon>Bacteroidota</taxon>
        <taxon>Sphingobacteriia</taxon>
        <taxon>Sphingobacteriales</taxon>
        <taxon>Sphingobacteriaceae</taxon>
        <taxon>Sphingobacterium</taxon>
    </lineage>
</organism>
<dbReference type="OrthoDB" id="1110630at2"/>
<dbReference type="GO" id="GO:0003677">
    <property type="term" value="F:DNA binding"/>
    <property type="evidence" value="ECO:0007669"/>
    <property type="project" value="UniProtKB-KW"/>
</dbReference>
<reference evidence="1 2" key="1">
    <citation type="submission" date="2019-03" db="EMBL/GenBank/DDBJ databases">
        <title>Genomic Encyclopedia of Archaeal and Bacterial Type Strains, Phase II (KMG-II): from individual species to whole genera.</title>
        <authorList>
            <person name="Goeker M."/>
        </authorList>
    </citation>
    <scope>NUCLEOTIDE SEQUENCE [LARGE SCALE GENOMIC DNA]</scope>
    <source>
        <strain evidence="1 2">DSM 28353</strain>
    </source>
</reference>
<name>A0A4R6W9P8_9SPHI</name>